<reference evidence="2 3" key="1">
    <citation type="submission" date="2024-01" db="EMBL/GenBank/DDBJ databases">
        <title>Genomic insights into the taxonomy and metabolism of the cyanobacterium Pannus brasiliensis CCIBt3594.</title>
        <authorList>
            <person name="Machado M."/>
            <person name="Botero N.B."/>
            <person name="Andreote A.P.D."/>
            <person name="Feitosa A.M.T."/>
            <person name="Popin R."/>
            <person name="Sivonen K."/>
            <person name="Fiore M.F."/>
        </authorList>
    </citation>
    <scope>NUCLEOTIDE SEQUENCE [LARGE SCALE GENOMIC DNA]</scope>
    <source>
        <strain evidence="2 3">CCIBt3594</strain>
    </source>
</reference>
<protein>
    <submittedName>
        <fullName evidence="2">Uncharacterized protein</fullName>
    </submittedName>
</protein>
<dbReference type="EMBL" id="JBAFSM010000035">
    <property type="protein sequence ID" value="MEG3438781.1"/>
    <property type="molecule type" value="Genomic_DNA"/>
</dbReference>
<evidence type="ECO:0000313" key="2">
    <source>
        <dbReference type="EMBL" id="MEG3438781.1"/>
    </source>
</evidence>
<keyword evidence="1" id="KW-0812">Transmembrane</keyword>
<dbReference type="RefSeq" id="WP_332866265.1">
    <property type="nucleotide sequence ID" value="NZ_JBAFSM010000035.1"/>
</dbReference>
<organism evidence="2 3">
    <name type="scientific">Pannus brasiliensis CCIBt3594</name>
    <dbReference type="NCBI Taxonomy" id="1427578"/>
    <lineage>
        <taxon>Bacteria</taxon>
        <taxon>Bacillati</taxon>
        <taxon>Cyanobacteriota</taxon>
        <taxon>Cyanophyceae</taxon>
        <taxon>Oscillatoriophycideae</taxon>
        <taxon>Chroococcales</taxon>
        <taxon>Microcystaceae</taxon>
        <taxon>Pannus</taxon>
    </lineage>
</organism>
<evidence type="ECO:0000256" key="1">
    <source>
        <dbReference type="SAM" id="Phobius"/>
    </source>
</evidence>
<feature type="transmembrane region" description="Helical" evidence="1">
    <location>
        <begin position="106"/>
        <end position="124"/>
    </location>
</feature>
<name>A0AAW9QX79_9CHRO</name>
<comment type="caution">
    <text evidence="2">The sequence shown here is derived from an EMBL/GenBank/DDBJ whole genome shotgun (WGS) entry which is preliminary data.</text>
</comment>
<accession>A0AAW9QX79</accession>
<dbReference type="AlphaFoldDB" id="A0AAW9QX79"/>
<keyword evidence="1" id="KW-1133">Transmembrane helix</keyword>
<gene>
    <name evidence="2" type="ORF">V0288_16765</name>
</gene>
<dbReference type="Proteomes" id="UP001328733">
    <property type="component" value="Unassembled WGS sequence"/>
</dbReference>
<keyword evidence="3" id="KW-1185">Reference proteome</keyword>
<proteinExistence type="predicted"/>
<keyword evidence="1" id="KW-0472">Membrane</keyword>
<feature type="transmembrane region" description="Helical" evidence="1">
    <location>
        <begin position="144"/>
        <end position="164"/>
    </location>
</feature>
<sequence length="197" mass="23510">MKKLESYYRREGETYLIEIKLKRLDQLFNSLDPSPFLARDLDENARGYIVDAVSEFSLSTPLKLVFYLPDTERSTADSIFPQALHHYFNYCQRGEQRRLRVILRQGRIALFVGLLFLFVCLSLSELVVTKLGKDTFAHFVEEGLIIIGWVALWQPAEIFLYRWWPVRYRQRVFEKLSRIPIEIRPFREHPEREAFDF</sequence>
<evidence type="ECO:0000313" key="3">
    <source>
        <dbReference type="Proteomes" id="UP001328733"/>
    </source>
</evidence>